<feature type="domain" description="BTB" evidence="1">
    <location>
        <begin position="7"/>
        <end position="68"/>
    </location>
</feature>
<dbReference type="Pfam" id="PF00651">
    <property type="entry name" value="BTB"/>
    <property type="match status" value="1"/>
</dbReference>
<dbReference type="SUPFAM" id="SSF54695">
    <property type="entry name" value="POZ domain"/>
    <property type="match status" value="1"/>
</dbReference>
<dbReference type="PROSITE" id="PS50097">
    <property type="entry name" value="BTB"/>
    <property type="match status" value="1"/>
</dbReference>
<dbReference type="PANTHER" id="PTHR47843">
    <property type="entry name" value="BTB DOMAIN-CONTAINING PROTEIN-RELATED"/>
    <property type="match status" value="1"/>
</dbReference>
<dbReference type="AlphaFoldDB" id="A0A8E2EUW7"/>
<dbReference type="InterPro" id="IPR011333">
    <property type="entry name" value="SKP1/BTB/POZ_sf"/>
</dbReference>
<name>A0A8E2EUW7_9PEZI</name>
<evidence type="ECO:0000259" key="1">
    <source>
        <dbReference type="PROSITE" id="PS50097"/>
    </source>
</evidence>
<sequence>YNSQEYADLTITCQGRAFHTHKLVLCSQSDFFAKAEGELYSIDMKDGDLDAVASLLDFFYLRDYKISPPDGPLLFHIKVYALAEKILWDPLKILAENKFEASLASKWDSITFPLAIRFVYDVAPPGQRG</sequence>
<protein>
    <recommendedName>
        <fullName evidence="1">BTB domain-containing protein</fullName>
    </recommendedName>
</protein>
<dbReference type="OrthoDB" id="6359816at2759"/>
<feature type="non-terminal residue" evidence="2">
    <location>
        <position position="1"/>
    </location>
</feature>
<dbReference type="Gene3D" id="3.30.710.10">
    <property type="entry name" value="Potassium Channel Kv1.1, Chain A"/>
    <property type="match status" value="1"/>
</dbReference>
<gene>
    <name evidence="2" type="ORF">AOQ84DRAFT_257261</name>
</gene>
<evidence type="ECO:0000313" key="3">
    <source>
        <dbReference type="Proteomes" id="UP000250140"/>
    </source>
</evidence>
<organism evidence="2 3">
    <name type="scientific">Glonium stellatum</name>
    <dbReference type="NCBI Taxonomy" id="574774"/>
    <lineage>
        <taxon>Eukaryota</taxon>
        <taxon>Fungi</taxon>
        <taxon>Dikarya</taxon>
        <taxon>Ascomycota</taxon>
        <taxon>Pezizomycotina</taxon>
        <taxon>Dothideomycetes</taxon>
        <taxon>Pleosporomycetidae</taxon>
        <taxon>Gloniales</taxon>
        <taxon>Gloniaceae</taxon>
        <taxon>Glonium</taxon>
    </lineage>
</organism>
<reference evidence="2 3" key="1">
    <citation type="journal article" date="2016" name="Nat. Commun.">
        <title>Ectomycorrhizal ecology is imprinted in the genome of the dominant symbiotic fungus Cenococcum geophilum.</title>
        <authorList>
            <consortium name="DOE Joint Genome Institute"/>
            <person name="Peter M."/>
            <person name="Kohler A."/>
            <person name="Ohm R.A."/>
            <person name="Kuo A."/>
            <person name="Krutzmann J."/>
            <person name="Morin E."/>
            <person name="Arend M."/>
            <person name="Barry K.W."/>
            <person name="Binder M."/>
            <person name="Choi C."/>
            <person name="Clum A."/>
            <person name="Copeland A."/>
            <person name="Grisel N."/>
            <person name="Haridas S."/>
            <person name="Kipfer T."/>
            <person name="LaButti K."/>
            <person name="Lindquist E."/>
            <person name="Lipzen A."/>
            <person name="Maire R."/>
            <person name="Meier B."/>
            <person name="Mihaltcheva S."/>
            <person name="Molinier V."/>
            <person name="Murat C."/>
            <person name="Poggeler S."/>
            <person name="Quandt C.A."/>
            <person name="Sperisen C."/>
            <person name="Tritt A."/>
            <person name="Tisserant E."/>
            <person name="Crous P.W."/>
            <person name="Henrissat B."/>
            <person name="Nehls U."/>
            <person name="Egli S."/>
            <person name="Spatafora J.W."/>
            <person name="Grigoriev I.V."/>
            <person name="Martin F.M."/>
        </authorList>
    </citation>
    <scope>NUCLEOTIDE SEQUENCE [LARGE SCALE GENOMIC DNA]</scope>
    <source>
        <strain evidence="2 3">CBS 207.34</strain>
    </source>
</reference>
<accession>A0A8E2EUW7</accession>
<dbReference type="InterPro" id="IPR000210">
    <property type="entry name" value="BTB/POZ_dom"/>
</dbReference>
<dbReference type="EMBL" id="KV750321">
    <property type="protein sequence ID" value="OCL05311.1"/>
    <property type="molecule type" value="Genomic_DNA"/>
</dbReference>
<keyword evidence="3" id="KW-1185">Reference proteome</keyword>
<feature type="non-terminal residue" evidence="2">
    <location>
        <position position="129"/>
    </location>
</feature>
<dbReference type="SMART" id="SM00225">
    <property type="entry name" value="BTB"/>
    <property type="match status" value="1"/>
</dbReference>
<dbReference type="PANTHER" id="PTHR47843:SF5">
    <property type="entry name" value="BTB_POZ DOMAIN PROTEIN"/>
    <property type="match status" value="1"/>
</dbReference>
<dbReference type="CDD" id="cd18186">
    <property type="entry name" value="BTB_POZ_ZBTB_KLHL-like"/>
    <property type="match status" value="1"/>
</dbReference>
<proteinExistence type="predicted"/>
<dbReference type="Proteomes" id="UP000250140">
    <property type="component" value="Unassembled WGS sequence"/>
</dbReference>
<evidence type="ECO:0000313" key="2">
    <source>
        <dbReference type="EMBL" id="OCL05311.1"/>
    </source>
</evidence>